<accession>A0A427XM51</accession>
<dbReference type="Pfam" id="PF04628">
    <property type="entry name" value="Sedlin_N"/>
    <property type="match status" value="1"/>
</dbReference>
<dbReference type="GO" id="GO:0006888">
    <property type="term" value="P:endoplasmic reticulum to Golgi vesicle-mediated transport"/>
    <property type="evidence" value="ECO:0007669"/>
    <property type="project" value="InterPro"/>
</dbReference>
<comment type="caution">
    <text evidence="1">The sequence shown here is derived from an EMBL/GenBank/DDBJ whole genome shotgun (WGS) entry which is preliminary data.</text>
</comment>
<sequence length="206" mass="21077">MSFYLAIVSPLDTPLYELQFGSAKPTATSNSASSSTSSFPSWSTFTGSNGSDASIAAAGAGAGAGASASGSGSTGPGGAGGAGALAANANANLGLLGSGPGGEKHLLQMVAHASLDAVEETSEGTGTLYLKAVDRHNEWTVSAFIAANVKLILLHDQKNDDGIRLFFGDVWELYTKIALNPFHSVNTPIRNPLFETRVRASAKKFL</sequence>
<dbReference type="RefSeq" id="XP_028475080.1">
    <property type="nucleotide sequence ID" value="XM_028624912.1"/>
</dbReference>
<dbReference type="OrthoDB" id="10252102at2759"/>
<dbReference type="PANTHER" id="PTHR12403">
    <property type="entry name" value="TRAFFICKING PROTEIN PARTICLE COMPLEX SUBUNIT 2"/>
    <property type="match status" value="1"/>
</dbReference>
<name>A0A427XM51_9TREE</name>
<organism evidence="1 2">
    <name type="scientific">Apiotrichum porosum</name>
    <dbReference type="NCBI Taxonomy" id="105984"/>
    <lineage>
        <taxon>Eukaryota</taxon>
        <taxon>Fungi</taxon>
        <taxon>Dikarya</taxon>
        <taxon>Basidiomycota</taxon>
        <taxon>Agaricomycotina</taxon>
        <taxon>Tremellomycetes</taxon>
        <taxon>Trichosporonales</taxon>
        <taxon>Trichosporonaceae</taxon>
        <taxon>Apiotrichum</taxon>
    </lineage>
</organism>
<dbReference type="SUPFAM" id="SSF64356">
    <property type="entry name" value="SNARE-like"/>
    <property type="match status" value="1"/>
</dbReference>
<proteinExistence type="predicted"/>
<dbReference type="Gene3D" id="3.30.450.70">
    <property type="match status" value="1"/>
</dbReference>
<dbReference type="AlphaFoldDB" id="A0A427XM51"/>
<evidence type="ECO:0000313" key="2">
    <source>
        <dbReference type="Proteomes" id="UP000279236"/>
    </source>
</evidence>
<dbReference type="GeneID" id="39594185"/>
<reference evidence="1 2" key="1">
    <citation type="submission" date="2018-11" db="EMBL/GenBank/DDBJ databases">
        <title>Genome sequence of Apiotrichum porosum DSM 27194.</title>
        <authorList>
            <person name="Aliyu H."/>
            <person name="Gorte O."/>
            <person name="Ochsenreither K."/>
        </authorList>
    </citation>
    <scope>NUCLEOTIDE SEQUENCE [LARGE SCALE GENOMIC DNA]</scope>
    <source>
        <strain evidence="1 2">DSM 27194</strain>
    </source>
</reference>
<dbReference type="InterPro" id="IPR006722">
    <property type="entry name" value="Sedlin"/>
</dbReference>
<evidence type="ECO:0000313" key="1">
    <source>
        <dbReference type="EMBL" id="RSH79971.1"/>
    </source>
</evidence>
<dbReference type="EMBL" id="RSCE01000009">
    <property type="protein sequence ID" value="RSH79971.1"/>
    <property type="molecule type" value="Genomic_DNA"/>
</dbReference>
<protein>
    <recommendedName>
        <fullName evidence="3">TRAPP subunit</fullName>
    </recommendedName>
</protein>
<dbReference type="Proteomes" id="UP000279236">
    <property type="component" value="Unassembled WGS sequence"/>
</dbReference>
<dbReference type="STRING" id="105984.A0A427XM51"/>
<dbReference type="InterPro" id="IPR011012">
    <property type="entry name" value="Longin-like_dom_sf"/>
</dbReference>
<keyword evidence="2" id="KW-1185">Reference proteome</keyword>
<gene>
    <name evidence="1" type="ORF">EHS24_009642</name>
</gene>
<dbReference type="CDD" id="cd14825">
    <property type="entry name" value="TRAPPC2_sedlin"/>
    <property type="match status" value="1"/>
</dbReference>
<evidence type="ECO:0008006" key="3">
    <source>
        <dbReference type="Google" id="ProtNLM"/>
    </source>
</evidence>
<dbReference type="GO" id="GO:0005737">
    <property type="term" value="C:cytoplasm"/>
    <property type="evidence" value="ECO:0007669"/>
    <property type="project" value="GOC"/>
</dbReference>